<evidence type="ECO:0000313" key="1">
    <source>
        <dbReference type="EMBL" id="KAF7425350.1"/>
    </source>
</evidence>
<organism evidence="1 2">
    <name type="scientific">Vespula pensylvanica</name>
    <name type="common">Western yellow jacket</name>
    <name type="synonym">Wasp</name>
    <dbReference type="NCBI Taxonomy" id="30213"/>
    <lineage>
        <taxon>Eukaryota</taxon>
        <taxon>Metazoa</taxon>
        <taxon>Ecdysozoa</taxon>
        <taxon>Arthropoda</taxon>
        <taxon>Hexapoda</taxon>
        <taxon>Insecta</taxon>
        <taxon>Pterygota</taxon>
        <taxon>Neoptera</taxon>
        <taxon>Endopterygota</taxon>
        <taxon>Hymenoptera</taxon>
        <taxon>Apocrita</taxon>
        <taxon>Aculeata</taxon>
        <taxon>Vespoidea</taxon>
        <taxon>Vespidae</taxon>
        <taxon>Vespinae</taxon>
        <taxon>Vespula</taxon>
    </lineage>
</organism>
<protein>
    <submittedName>
        <fullName evidence="1">Uncharacterized protein</fullName>
    </submittedName>
</protein>
<dbReference type="Proteomes" id="UP000600918">
    <property type="component" value="Unassembled WGS sequence"/>
</dbReference>
<proteinExistence type="predicted"/>
<accession>A0A834UA45</accession>
<evidence type="ECO:0000313" key="2">
    <source>
        <dbReference type="Proteomes" id="UP000600918"/>
    </source>
</evidence>
<comment type="caution">
    <text evidence="1">The sequence shown here is derived from an EMBL/GenBank/DDBJ whole genome shotgun (WGS) entry which is preliminary data.</text>
</comment>
<dbReference type="EMBL" id="JACSDY010000006">
    <property type="protein sequence ID" value="KAF7425350.1"/>
    <property type="molecule type" value="Genomic_DNA"/>
</dbReference>
<reference evidence="1" key="1">
    <citation type="journal article" date="2020" name="G3 (Bethesda)">
        <title>High-Quality Assemblies for Three Invasive Social Wasps from the &lt;i&gt;Vespula&lt;/i&gt; Genus.</title>
        <authorList>
            <person name="Harrop T.W.R."/>
            <person name="Guhlin J."/>
            <person name="McLaughlin G.M."/>
            <person name="Permina E."/>
            <person name="Stockwell P."/>
            <person name="Gilligan J."/>
            <person name="Le Lec M.F."/>
            <person name="Gruber M.A.M."/>
            <person name="Quinn O."/>
            <person name="Lovegrove M."/>
            <person name="Duncan E.J."/>
            <person name="Remnant E.J."/>
            <person name="Van Eeckhoven J."/>
            <person name="Graham B."/>
            <person name="Knapp R.A."/>
            <person name="Langford K.W."/>
            <person name="Kronenberg Z."/>
            <person name="Press M.O."/>
            <person name="Eacker S.M."/>
            <person name="Wilson-Rankin E.E."/>
            <person name="Purcell J."/>
            <person name="Lester P.J."/>
            <person name="Dearden P.K."/>
        </authorList>
    </citation>
    <scope>NUCLEOTIDE SEQUENCE</scope>
    <source>
        <strain evidence="1">Volc-1</strain>
    </source>
</reference>
<gene>
    <name evidence="1" type="ORF">H0235_007788</name>
</gene>
<name>A0A834UA45_VESPE</name>
<keyword evidence="2" id="KW-1185">Reference proteome</keyword>
<sequence length="82" mass="9483">MYIDSLNKIHLGYDIKSLISDGELEILCVGNSMEQKRFQLVRTMKSTSTNCIDKKNNKRYKGYCPVRNSNNVLSNNVRRVLL</sequence>
<dbReference type="AlphaFoldDB" id="A0A834UA45"/>